<feature type="compositionally biased region" description="Pro residues" evidence="1">
    <location>
        <begin position="349"/>
        <end position="359"/>
    </location>
</feature>
<feature type="compositionally biased region" description="Low complexity" evidence="1">
    <location>
        <begin position="476"/>
        <end position="490"/>
    </location>
</feature>
<feature type="compositionally biased region" description="Polar residues" evidence="1">
    <location>
        <begin position="310"/>
        <end position="338"/>
    </location>
</feature>
<feature type="compositionally biased region" description="Polar residues" evidence="1">
    <location>
        <begin position="238"/>
        <end position="247"/>
    </location>
</feature>
<evidence type="ECO:0000313" key="3">
    <source>
        <dbReference type="EMBL" id="GAP15373.1"/>
    </source>
</evidence>
<feature type="compositionally biased region" description="Low complexity" evidence="1">
    <location>
        <begin position="104"/>
        <end position="118"/>
    </location>
</feature>
<evidence type="ECO:0008006" key="5">
    <source>
        <dbReference type="Google" id="ProtNLM"/>
    </source>
</evidence>
<gene>
    <name evidence="3" type="ORF">LARV_03159</name>
</gene>
<name>A0A0S7BI07_9CHLR</name>
<sequence>MADIRCSKCQTLNPAGATVCKNCGQPLADESISWLDSLRSGTASSAWEEPETNAKAAEDAQPEDTPDWLQRIRQHNQEEQARSEPPAPAEEPSEDLPEWLRDIQQSSSGQSTGSETGGNADWLQNLRSSESAMSRGDSGPSEIPAAGSLPFASEPSEESGEDTPDWMKNLESWKAGKEAESTPPDDFPDRVNPDQPSAPANSAFEEDDQEWLTRLSRQSSGQPSAAGSSDSDWAAGLQTGSESSSQDAAPEERDASKPAAEEPPASAAESSDLDWLSSLQAVSGPAAEDLPAEEQPAVSGEDFDWMSRLSGETPSTEPDSGAASNPFSSSDFPQSQGEGFSWEGEIPGQEPPTGDPPETPDWLRAFGTHQPVMDSGASSEHPFESSLPEEGESGQPSGELPDWLSKFSSQEPERLADETQPDSTGESKPNVPDWLNNFPSTEPEPPAAGTQAEFTGQPEPTEPENVPAWLNNFPGQAPEQPAAEMEASPESTEEPKPSEPENVPDWLKQYPPAEQTSQPAEPVAPISEEPQNEKFTWQSLGIQEPSEAEKPEEAATDLPFAGANLPEWLDQAGSAEPRLPLDEELIPPAKPASESETPTPFAQSEIPDWLGESGPAAAAAQAAGEHPAESSDKPLEAAELPSWLQSMRPIETVAPKPISAEEKRIEKAGPLAGISGVLPTEDLVGQYIKPPLYTVKLRVSEKQRVHASLIESLIGEETQSQAIPAERSEAPKRVLRFLVAIVLILAILLPMLNILPSFPAPDILPQELVAFEQVMSDETIIPQGSAVLLALEYEPGLSGEMQTASEAVIRQLAERNVSLTVISTSPTGSILAESLLNKAKFDSAKVVNLGYLAGGSTGLQSFGLSPVQAAPATLQGQLAPWNSGILAGITHLSDFAATIVLTDDPDKGRTWVEQIQPTLDGKPMLMVSSAQAAPLLLPYYNSGQVKGIISGINGAAGYESLVQSSGTATLLRGSYQYGMLLAAVLILVGGLITAIASSITRGKAEKGA</sequence>
<feature type="region of interest" description="Disordered" evidence="1">
    <location>
        <begin position="39"/>
        <end position="635"/>
    </location>
</feature>
<feature type="compositionally biased region" description="Basic and acidic residues" evidence="1">
    <location>
        <begin position="626"/>
        <end position="635"/>
    </location>
</feature>
<proteinExistence type="predicted"/>
<feature type="compositionally biased region" description="Basic and acidic residues" evidence="1">
    <location>
        <begin position="250"/>
        <end position="260"/>
    </location>
</feature>
<evidence type="ECO:0000256" key="1">
    <source>
        <dbReference type="SAM" id="MobiDB-lite"/>
    </source>
</evidence>
<dbReference type="AlphaFoldDB" id="A0A0S7BI07"/>
<dbReference type="OrthoDB" id="161624at2"/>
<dbReference type="EMBL" id="DF967972">
    <property type="protein sequence ID" value="GAP15373.1"/>
    <property type="molecule type" value="Genomic_DNA"/>
</dbReference>
<dbReference type="RefSeq" id="WP_075074557.1">
    <property type="nucleotide sequence ID" value="NZ_DF967972.1"/>
</dbReference>
<feature type="compositionally biased region" description="Low complexity" evidence="1">
    <location>
        <begin position="216"/>
        <end position="236"/>
    </location>
</feature>
<feature type="transmembrane region" description="Helical" evidence="2">
    <location>
        <begin position="977"/>
        <end position="999"/>
    </location>
</feature>
<dbReference type="STRING" id="360412.LARV_03159"/>
<feature type="compositionally biased region" description="Acidic residues" evidence="1">
    <location>
        <begin position="155"/>
        <end position="164"/>
    </location>
</feature>
<keyword evidence="4" id="KW-1185">Reference proteome</keyword>
<keyword evidence="2" id="KW-0812">Transmembrane</keyword>
<keyword evidence="2" id="KW-1133">Transmembrane helix</keyword>
<organism evidence="3">
    <name type="scientific">Longilinea arvoryzae</name>
    <dbReference type="NCBI Taxonomy" id="360412"/>
    <lineage>
        <taxon>Bacteria</taxon>
        <taxon>Bacillati</taxon>
        <taxon>Chloroflexota</taxon>
        <taxon>Anaerolineae</taxon>
        <taxon>Anaerolineales</taxon>
        <taxon>Anaerolineaceae</taxon>
        <taxon>Longilinea</taxon>
    </lineage>
</organism>
<evidence type="ECO:0000313" key="4">
    <source>
        <dbReference type="Proteomes" id="UP000055060"/>
    </source>
</evidence>
<keyword evidence="2" id="KW-0472">Membrane</keyword>
<protein>
    <recommendedName>
        <fullName evidence="5">Zinc ribbon domain-containing protein</fullName>
    </recommendedName>
</protein>
<dbReference type="Proteomes" id="UP000055060">
    <property type="component" value="Unassembled WGS sequence"/>
</dbReference>
<evidence type="ECO:0000256" key="2">
    <source>
        <dbReference type="SAM" id="Phobius"/>
    </source>
</evidence>
<accession>A0A0S7BI07</accession>
<reference evidence="3" key="1">
    <citation type="submission" date="2015-07" db="EMBL/GenBank/DDBJ databases">
        <title>Draft Genome Sequences of Anaerolinea thermolimosa IMO-1, Bellilinea caldifistulae GOMI-1, Leptolinea tardivitalis YMTK-2, Levilinea saccharolytica KIBI-1,Longilinea arvoryzae KOME-1, Previously Described as Members of the Anaerolineaceae (Chloroflexi).</title>
        <authorList>
            <person name="Sekiguchi Y."/>
            <person name="Ohashi A."/>
            <person name="Matsuura N."/>
            <person name="Tourlousse M.D."/>
        </authorList>
    </citation>
    <scope>NUCLEOTIDE SEQUENCE [LARGE SCALE GENOMIC DNA]</scope>
    <source>
        <strain evidence="3">KOME-1</strain>
    </source>
</reference>